<accession>A0A8D8H6V8</accession>
<dbReference type="AlphaFoldDB" id="A0A8D8H6V8"/>
<dbReference type="EMBL" id="HBUE01199647">
    <property type="protein sequence ID" value="CAG6529082.1"/>
    <property type="molecule type" value="Transcribed_RNA"/>
</dbReference>
<protein>
    <submittedName>
        <fullName evidence="1">(northern house mosquito) hypothetical protein</fullName>
    </submittedName>
</protein>
<sequence>MTTTTTVVVLTEDLDTRAPATTLPVTHSPSTVFYARSLAPRNTLQSAECEGKEEPQQAKETKFIHLFCRFSTIFTRFSGKKYQIDVQSIPGHILRHFSLGLEALFTR</sequence>
<reference evidence="1" key="1">
    <citation type="submission" date="2021-05" db="EMBL/GenBank/DDBJ databases">
        <authorList>
            <person name="Alioto T."/>
            <person name="Alioto T."/>
            <person name="Gomez Garrido J."/>
        </authorList>
    </citation>
    <scope>NUCLEOTIDE SEQUENCE</scope>
</reference>
<organism evidence="1">
    <name type="scientific">Culex pipiens</name>
    <name type="common">House mosquito</name>
    <dbReference type="NCBI Taxonomy" id="7175"/>
    <lineage>
        <taxon>Eukaryota</taxon>
        <taxon>Metazoa</taxon>
        <taxon>Ecdysozoa</taxon>
        <taxon>Arthropoda</taxon>
        <taxon>Hexapoda</taxon>
        <taxon>Insecta</taxon>
        <taxon>Pterygota</taxon>
        <taxon>Neoptera</taxon>
        <taxon>Endopterygota</taxon>
        <taxon>Diptera</taxon>
        <taxon>Nematocera</taxon>
        <taxon>Culicoidea</taxon>
        <taxon>Culicidae</taxon>
        <taxon>Culicinae</taxon>
        <taxon>Culicini</taxon>
        <taxon>Culex</taxon>
        <taxon>Culex</taxon>
    </lineage>
</organism>
<proteinExistence type="predicted"/>
<evidence type="ECO:0000313" key="1">
    <source>
        <dbReference type="EMBL" id="CAG6529082.1"/>
    </source>
</evidence>
<name>A0A8D8H6V8_CULPI</name>
<dbReference type="EMBL" id="HBUE01305798">
    <property type="protein sequence ID" value="CAG6580863.1"/>
    <property type="molecule type" value="Transcribed_RNA"/>
</dbReference>